<name>A0ABY6GY73_9GAMM</name>
<evidence type="ECO:0000313" key="3">
    <source>
        <dbReference type="Proteomes" id="UP001163255"/>
    </source>
</evidence>
<feature type="signal peptide" evidence="1">
    <location>
        <begin position="1"/>
        <end position="23"/>
    </location>
</feature>
<proteinExistence type="predicted"/>
<feature type="chain" id="PRO_5047430110" evidence="1">
    <location>
        <begin position="24"/>
        <end position="272"/>
    </location>
</feature>
<reference evidence="2" key="1">
    <citation type="submission" date="2022-10" db="EMBL/GenBank/DDBJ databases">
        <title>Completed Genome Sequence of two octocoral isolated bacterium, Endozoicomonas euniceicola EF212T and Endozoicomonas gorgoniicola PS125T.</title>
        <authorList>
            <person name="Chiou Y.-J."/>
            <person name="Chen Y.-H."/>
        </authorList>
    </citation>
    <scope>NUCLEOTIDE SEQUENCE</scope>
    <source>
        <strain evidence="2">EF212</strain>
    </source>
</reference>
<sequence length="272" mass="29214">MNSSSHQISVSSAIGLSALAATAANETARNTIMSGVSWLGRSLWSIPGQLANNLVWCASGIRNKGSIAVNYVTPSLKPLLEREVPVKTLARPFSSVIGESTTKATGTISAGSLALAAITPLFYLTKTGVNSCRRYIKSHQQYKRAYEVLNNNTENASAALALVDRALTNDACVYQKLSQRSVLPEWKGLLMAVIPAILLAPELGSAAVAAGVVAGVSQIASNAWEKWANSSMLEQTQGHIRQVRDRQELIELKESYDSLDSRLEALEKATEK</sequence>
<gene>
    <name evidence="2" type="ORF">NX720_07410</name>
</gene>
<organism evidence="2 3">
    <name type="scientific">Endozoicomonas euniceicola</name>
    <dbReference type="NCBI Taxonomy" id="1234143"/>
    <lineage>
        <taxon>Bacteria</taxon>
        <taxon>Pseudomonadati</taxon>
        <taxon>Pseudomonadota</taxon>
        <taxon>Gammaproteobacteria</taxon>
        <taxon>Oceanospirillales</taxon>
        <taxon>Endozoicomonadaceae</taxon>
        <taxon>Endozoicomonas</taxon>
    </lineage>
</organism>
<keyword evidence="1" id="KW-0732">Signal</keyword>
<protein>
    <submittedName>
        <fullName evidence="2">Uncharacterized protein</fullName>
    </submittedName>
</protein>
<evidence type="ECO:0000256" key="1">
    <source>
        <dbReference type="SAM" id="SignalP"/>
    </source>
</evidence>
<keyword evidence="3" id="KW-1185">Reference proteome</keyword>
<evidence type="ECO:0000313" key="2">
    <source>
        <dbReference type="EMBL" id="UYM17727.1"/>
    </source>
</evidence>
<dbReference type="EMBL" id="CP103300">
    <property type="protein sequence ID" value="UYM17727.1"/>
    <property type="molecule type" value="Genomic_DNA"/>
</dbReference>
<accession>A0ABY6GY73</accession>
<dbReference type="Proteomes" id="UP001163255">
    <property type="component" value="Chromosome"/>
</dbReference>
<dbReference type="RefSeq" id="WP_262600414.1">
    <property type="nucleotide sequence ID" value="NZ_CP103300.1"/>
</dbReference>